<keyword evidence="3 5" id="KW-1133">Transmembrane helix</keyword>
<evidence type="ECO:0008006" key="8">
    <source>
        <dbReference type="Google" id="ProtNLM"/>
    </source>
</evidence>
<dbReference type="InterPro" id="IPR023908">
    <property type="entry name" value="xxxLxxG_rpt"/>
</dbReference>
<feature type="transmembrane region" description="Helical" evidence="5">
    <location>
        <begin position="698"/>
        <end position="721"/>
    </location>
</feature>
<dbReference type="RefSeq" id="WP_153571752.1">
    <property type="nucleotide sequence ID" value="NZ_CP045725.1"/>
</dbReference>
<proteinExistence type="predicted"/>
<comment type="subcellular location">
    <subcellularLocation>
        <location evidence="1">Membrane</location>
        <topology evidence="1">Multi-pass membrane protein</topology>
    </subcellularLocation>
</comment>
<evidence type="ECO:0000313" key="6">
    <source>
        <dbReference type="EMBL" id="QGF23224.1"/>
    </source>
</evidence>
<feature type="transmembrane region" description="Helical" evidence="5">
    <location>
        <begin position="623"/>
        <end position="643"/>
    </location>
</feature>
<feature type="transmembrane region" description="Helical" evidence="5">
    <location>
        <begin position="779"/>
        <end position="798"/>
    </location>
</feature>
<dbReference type="EMBL" id="CP045725">
    <property type="protein sequence ID" value="QGF23224.1"/>
    <property type="molecule type" value="Genomic_DNA"/>
</dbReference>
<dbReference type="Proteomes" id="UP000386847">
    <property type="component" value="Chromosome"/>
</dbReference>
<keyword evidence="7" id="KW-1185">Reference proteome</keyword>
<dbReference type="PANTHER" id="PTHR43077:SF10">
    <property type="entry name" value="TRANSPORT PERMEASE PROTEIN"/>
    <property type="match status" value="1"/>
</dbReference>
<feature type="transmembrane region" description="Helical" evidence="5">
    <location>
        <begin position="663"/>
        <end position="686"/>
    </location>
</feature>
<dbReference type="AlphaFoldDB" id="A0A5Q2FCR6"/>
<feature type="transmembrane region" description="Helical" evidence="5">
    <location>
        <begin position="23"/>
        <end position="43"/>
    </location>
</feature>
<dbReference type="GO" id="GO:0016020">
    <property type="term" value="C:membrane"/>
    <property type="evidence" value="ECO:0007669"/>
    <property type="project" value="UniProtKB-SubCell"/>
</dbReference>
<feature type="transmembrane region" description="Helical" evidence="5">
    <location>
        <begin position="728"/>
        <end position="750"/>
    </location>
</feature>
<dbReference type="PANTHER" id="PTHR43077">
    <property type="entry name" value="TRANSPORT PERMEASE YVFS-RELATED"/>
    <property type="match status" value="1"/>
</dbReference>
<keyword evidence="2 5" id="KW-0812">Transmembrane</keyword>
<evidence type="ECO:0000256" key="2">
    <source>
        <dbReference type="ARBA" id="ARBA00022692"/>
    </source>
</evidence>
<gene>
    <name evidence="6" type="ORF">Rai3103_05610</name>
</gene>
<dbReference type="InterPro" id="IPR051328">
    <property type="entry name" value="T7SS_ABC-Transporter"/>
</dbReference>
<evidence type="ECO:0000256" key="1">
    <source>
        <dbReference type="ARBA" id="ARBA00004141"/>
    </source>
</evidence>
<reference evidence="6 7" key="1">
    <citation type="submission" date="2019-10" db="EMBL/GenBank/DDBJ databases">
        <title>Genomic analysis of Raineyella sp. CBA3103.</title>
        <authorList>
            <person name="Roh S.W."/>
        </authorList>
    </citation>
    <scope>NUCLEOTIDE SEQUENCE [LARGE SCALE GENOMIC DNA]</scope>
    <source>
        <strain evidence="6 7">CBA3103</strain>
    </source>
</reference>
<evidence type="ECO:0000256" key="4">
    <source>
        <dbReference type="ARBA" id="ARBA00023136"/>
    </source>
</evidence>
<dbReference type="Gene3D" id="1.10.287.950">
    <property type="entry name" value="Methyl-accepting chemotaxis protein"/>
    <property type="match status" value="2"/>
</dbReference>
<keyword evidence="4 5" id="KW-0472">Membrane</keyword>
<dbReference type="NCBIfam" id="TIGR03057">
    <property type="entry name" value="xxxLxxG_by_4"/>
    <property type="match status" value="7"/>
</dbReference>
<name>A0A5Q2FCR6_9ACTN</name>
<accession>A0A5Q2FCR6</accession>
<protein>
    <recommendedName>
        <fullName evidence="8">YhgE/Pip domain-containing protein</fullName>
    </recommendedName>
</protein>
<sequence length="813" mass="80873">MTSTSTGVPRTTRPDGPSRARRWGIILGLVLVPLLIVGSLGWVTARAEPLRPTVRAAVVNDDEPVTIQGHLAPMGRQLSAALVKGPAQGTGYTWVLSDDKDAAAGLASGRYVARVVIPKDFSAAVTSYGGPAKDARHATLQVTTSSITGVADAEIARQLSDAAARSLNTTLTEGYLDQVYLGFNKSAEGMKQLASGTSDLADGAAQLSGGTASAHSGSVQLADGLAQLKAGTAQLPAQTAQLAQGSRQIADGMGQLSGGLRQLSDGADQLSGGASAYASGVKQYTDGVGAAADGAAQLSSGINQLSSGLDSALPSPAQLAQVQKTIDQLRPVLAQITAALKDMQGTADRLSAGTGAVVTGLDKAVSDLKAVSGGSISCPADIAAKGPGACDGWKAGMKAGSDRALALLTIKDPTTGYSVVSAAKAANAGATSFQELVRANGGTLPGLDPAQIDKIMAALNDLPGQVAQLQSGVHQLNDGAAQLSGGLAQLKANGPRLVDGANQLAGGAGQLADGAAKSADGASQLAAGSARLADGTEQLAAGMVPLSAGIAKSADGGRQLSDGLGQLADGAAKLAAGADQLATGIAGNVGSIPTYTDAERKNLAAVVASPISTDLAAVSATPLVAAAALLAVAALWFATLMTYVLRRPLSHRLLSSTRSTPWLLARTVGPGVGIALVQAAGIALAVQVVMGLSAGRAVAVFGVLLFGGVMFALVQQALAAWGGNIGRAVAVLMGVLTIAAGFTSALPGFFDVVRPLLAPSPVLDAVRAAATGGSLSGPLLGILAWALIGTIACGLAVVRERRVGVAQFLRAYA</sequence>
<evidence type="ECO:0000313" key="7">
    <source>
        <dbReference type="Proteomes" id="UP000386847"/>
    </source>
</evidence>
<dbReference type="KEGG" id="rain:Rai3103_05610"/>
<evidence type="ECO:0000256" key="3">
    <source>
        <dbReference type="ARBA" id="ARBA00022989"/>
    </source>
</evidence>
<evidence type="ECO:0000256" key="5">
    <source>
        <dbReference type="SAM" id="Phobius"/>
    </source>
</evidence>
<organism evidence="6 7">
    <name type="scientific">Raineyella fluvialis</name>
    <dbReference type="NCBI Taxonomy" id="2662261"/>
    <lineage>
        <taxon>Bacteria</taxon>
        <taxon>Bacillati</taxon>
        <taxon>Actinomycetota</taxon>
        <taxon>Actinomycetes</taxon>
        <taxon>Propionibacteriales</taxon>
        <taxon>Propionibacteriaceae</taxon>
        <taxon>Raineyella</taxon>
    </lineage>
</organism>